<evidence type="ECO:0000256" key="5">
    <source>
        <dbReference type="ARBA" id="ARBA00022989"/>
    </source>
</evidence>
<comment type="subcellular location">
    <subcellularLocation>
        <location evidence="1">Cell membrane</location>
        <topology evidence="1">Multi-pass membrane protein</topology>
    </subcellularLocation>
</comment>
<feature type="transmembrane region" description="Helical" evidence="7">
    <location>
        <begin position="136"/>
        <end position="155"/>
    </location>
</feature>
<dbReference type="InterPro" id="IPR050171">
    <property type="entry name" value="MFS_Transporters"/>
</dbReference>
<feature type="transmembrane region" description="Helical" evidence="7">
    <location>
        <begin position="46"/>
        <end position="67"/>
    </location>
</feature>
<dbReference type="EMBL" id="MTSM01000019">
    <property type="protein sequence ID" value="OPX54756.1"/>
    <property type="molecule type" value="Genomic_DNA"/>
</dbReference>
<organism evidence="9 10">
    <name type="scientific">Oceanospirillum multiglobuliferum</name>
    <dbReference type="NCBI Taxonomy" id="64969"/>
    <lineage>
        <taxon>Bacteria</taxon>
        <taxon>Pseudomonadati</taxon>
        <taxon>Pseudomonadota</taxon>
        <taxon>Gammaproteobacteria</taxon>
        <taxon>Oceanospirillales</taxon>
        <taxon>Oceanospirillaceae</taxon>
        <taxon>Oceanospirillum</taxon>
    </lineage>
</organism>
<dbReference type="PANTHER" id="PTHR23517">
    <property type="entry name" value="RESISTANCE PROTEIN MDTM, PUTATIVE-RELATED-RELATED"/>
    <property type="match status" value="1"/>
</dbReference>
<keyword evidence="5 7" id="KW-1133">Transmembrane helix</keyword>
<evidence type="ECO:0000256" key="6">
    <source>
        <dbReference type="ARBA" id="ARBA00023136"/>
    </source>
</evidence>
<dbReference type="CDD" id="cd17472">
    <property type="entry name" value="MFS_YajR_like"/>
    <property type="match status" value="1"/>
</dbReference>
<evidence type="ECO:0000313" key="10">
    <source>
        <dbReference type="Proteomes" id="UP000191418"/>
    </source>
</evidence>
<evidence type="ECO:0000256" key="1">
    <source>
        <dbReference type="ARBA" id="ARBA00004651"/>
    </source>
</evidence>
<reference evidence="9 10" key="1">
    <citation type="submission" date="2017-01" db="EMBL/GenBank/DDBJ databases">
        <title>Genome Sequencing of a Marine Spirillum, Oceanospirillum multiglobuliferum ATCC 33336, from Japan.</title>
        <authorList>
            <person name="Carney J.G."/>
            <person name="Trachtenberg A.M."/>
            <person name="Rheaume B.A."/>
            <person name="Linnane J.D."/>
            <person name="Pitts N.L."/>
            <person name="Mykles D.L."/>
            <person name="Maclea K.S."/>
        </authorList>
    </citation>
    <scope>NUCLEOTIDE SEQUENCE [LARGE SCALE GENOMIC DNA]</scope>
    <source>
        <strain evidence="9 10">ATCC 33336</strain>
    </source>
</reference>
<feature type="transmembrane region" description="Helical" evidence="7">
    <location>
        <begin position="105"/>
        <end position="124"/>
    </location>
</feature>
<keyword evidence="6 7" id="KW-0472">Membrane</keyword>
<dbReference type="PANTHER" id="PTHR23517:SF2">
    <property type="entry name" value="MULTIDRUG RESISTANCE PROTEIN MDTH"/>
    <property type="match status" value="1"/>
</dbReference>
<dbReference type="OrthoDB" id="9764259at2"/>
<dbReference type="GO" id="GO:0005886">
    <property type="term" value="C:plasma membrane"/>
    <property type="evidence" value="ECO:0007669"/>
    <property type="project" value="UniProtKB-SubCell"/>
</dbReference>
<feature type="transmembrane region" description="Helical" evidence="7">
    <location>
        <begin position="167"/>
        <end position="186"/>
    </location>
</feature>
<name>A0A1T4RMC5_9GAMM</name>
<keyword evidence="4 7" id="KW-0812">Transmembrane</keyword>
<dbReference type="AlphaFoldDB" id="A0A1T4RMC5"/>
<dbReference type="InterPro" id="IPR036259">
    <property type="entry name" value="MFS_trans_sf"/>
</dbReference>
<feature type="transmembrane region" description="Helical" evidence="7">
    <location>
        <begin position="370"/>
        <end position="388"/>
    </location>
</feature>
<dbReference type="SUPFAM" id="SSF103473">
    <property type="entry name" value="MFS general substrate transporter"/>
    <property type="match status" value="1"/>
</dbReference>
<keyword evidence="2" id="KW-0813">Transport</keyword>
<dbReference type="PROSITE" id="PS50850">
    <property type="entry name" value="MFS"/>
    <property type="match status" value="1"/>
</dbReference>
<feature type="domain" description="Major facilitator superfamily (MFS) profile" evidence="8">
    <location>
        <begin position="13"/>
        <end position="394"/>
    </location>
</feature>
<dbReference type="InterPro" id="IPR020846">
    <property type="entry name" value="MFS_dom"/>
</dbReference>
<feature type="transmembrane region" description="Helical" evidence="7">
    <location>
        <begin position="280"/>
        <end position="298"/>
    </location>
</feature>
<evidence type="ECO:0000259" key="8">
    <source>
        <dbReference type="PROSITE" id="PS50850"/>
    </source>
</evidence>
<comment type="caution">
    <text evidence="9">The sequence shown here is derived from an EMBL/GenBank/DDBJ whole genome shotgun (WGS) entry which is preliminary data.</text>
</comment>
<gene>
    <name evidence="9" type="ORF">BTE48_12690</name>
</gene>
<protein>
    <submittedName>
        <fullName evidence="9">MFS transporter</fullName>
    </submittedName>
</protein>
<dbReference type="Gene3D" id="3.30.70.100">
    <property type="match status" value="1"/>
</dbReference>
<dbReference type="Proteomes" id="UP000191418">
    <property type="component" value="Unassembled WGS sequence"/>
</dbReference>
<evidence type="ECO:0000256" key="4">
    <source>
        <dbReference type="ARBA" id="ARBA00022692"/>
    </source>
</evidence>
<dbReference type="InterPro" id="IPR011701">
    <property type="entry name" value="MFS"/>
</dbReference>
<feature type="transmembrane region" description="Helical" evidence="7">
    <location>
        <begin position="219"/>
        <end position="239"/>
    </location>
</feature>
<accession>A0A1T4RMC5</accession>
<dbReference type="STRING" id="64969.SAMN02745127_02466"/>
<sequence>MSIESMTTGERRAVSGLAGLYALRMLGLFMVLPVFSIYSADLEGATPALIGMAIGGYGLTQALLQIPFGFLSDKLGRKVVIVSGLLLFVLGSIVAAMSTTIEGVIIGRCLQGSGAIASSIMALLSDLTREQMRMRAMAAVGMSIGISFSVAMVLGPIVSQPFGLSGLFWFTAVLASLGILVIWKWVPTPKLYASHRDTNVQKGDIKAILKHPELLRLDLGILVLHLILTATFVVIPLRLRDLGFLPETHWMIYLPVMIVAFIAMVPFILVAEKKRKMKPIFLFAISLIAISQLLMGLISASGSVILIALLFLFFMAFNLLEASLPSLISKLSPAGQKGTAMGVYSSCQFMGAFLGGLLGGYLYGEKGIDAVLLVSGALALLWLAFAFSMKAPKQMTGKVVPLLELSQEYTDDLSKKLLAIAGVEEVVIVADEKAAYLKVDKDAFDEQALATVLA</sequence>
<evidence type="ECO:0000313" key="9">
    <source>
        <dbReference type="EMBL" id="OPX54756.1"/>
    </source>
</evidence>
<dbReference type="Gene3D" id="1.20.1250.20">
    <property type="entry name" value="MFS general substrate transporter like domains"/>
    <property type="match status" value="1"/>
</dbReference>
<feature type="transmembrane region" description="Helical" evidence="7">
    <location>
        <begin position="79"/>
        <end position="99"/>
    </location>
</feature>
<feature type="transmembrane region" description="Helical" evidence="7">
    <location>
        <begin position="251"/>
        <end position="271"/>
    </location>
</feature>
<feature type="transmembrane region" description="Helical" evidence="7">
    <location>
        <begin position="21"/>
        <end position="40"/>
    </location>
</feature>
<dbReference type="RefSeq" id="WP_139776670.1">
    <property type="nucleotide sequence ID" value="NZ_FUXG01000018.1"/>
</dbReference>
<evidence type="ECO:0000256" key="7">
    <source>
        <dbReference type="SAM" id="Phobius"/>
    </source>
</evidence>
<evidence type="ECO:0000256" key="2">
    <source>
        <dbReference type="ARBA" id="ARBA00022448"/>
    </source>
</evidence>
<dbReference type="Pfam" id="PF07690">
    <property type="entry name" value="MFS_1"/>
    <property type="match status" value="1"/>
</dbReference>
<feature type="transmembrane region" description="Helical" evidence="7">
    <location>
        <begin position="341"/>
        <end position="364"/>
    </location>
</feature>
<dbReference type="Pfam" id="PF21987">
    <property type="entry name" value="YajR_YAM"/>
    <property type="match status" value="1"/>
</dbReference>
<feature type="transmembrane region" description="Helical" evidence="7">
    <location>
        <begin position="304"/>
        <end position="320"/>
    </location>
</feature>
<keyword evidence="3" id="KW-1003">Cell membrane</keyword>
<dbReference type="InterPro" id="IPR054152">
    <property type="entry name" value="YajR_YAM"/>
</dbReference>
<dbReference type="GO" id="GO:0022857">
    <property type="term" value="F:transmembrane transporter activity"/>
    <property type="evidence" value="ECO:0007669"/>
    <property type="project" value="InterPro"/>
</dbReference>
<proteinExistence type="predicted"/>
<evidence type="ECO:0000256" key="3">
    <source>
        <dbReference type="ARBA" id="ARBA00022475"/>
    </source>
</evidence>
<keyword evidence="10" id="KW-1185">Reference proteome</keyword>